<comment type="similarity">
    <text evidence="1">Belongs to the ThrE exporter (TC 2.A.79) family.</text>
</comment>
<evidence type="ECO:0000313" key="5">
    <source>
        <dbReference type="EMBL" id="CAI3996409.1"/>
    </source>
</evidence>
<feature type="transmembrane region" description="Helical" evidence="3">
    <location>
        <begin position="199"/>
        <end position="217"/>
    </location>
</feature>
<keyword evidence="8" id="KW-1185">Reference proteome</keyword>
<sequence>MAMEAKSPRRVCSHAHLEENDGLRKTVSFNKRRFDPSKLPPDMLRVYKSLKERFDEEYALLFVFNMQTAMEMHRAWNMTLLTSKTLKKCSEMVGLTMTWELGVIKLKFFMEDGDFELQRKVPYDYDSEFQDMFMRIASALYNGHMTVHEALLFQQEAKEGKHTAGTGLFIRDYPGRLIILPAMSSTCAVIFFGGTHREAGVAAICGLVTGLIEYFLVRVGGEATMLIDLAVGFITGVIGSLFYHFDGQNYCMVSIFMGTLYWFFYGTAFVVGLVEILAGELETGVTRFMAVSIKTFVLCVMCCCGILVTLDNPAQVWAAQSTYCNTLDLGEYWWRIPLYLACSVAVLGQYRFRLEQMWRGLLVQLAGYEAQFQVSRYFLNKADHAAKDNLDVMASNICGAAASVLTACFLSAMMDKINSIYYAQLLQRGAHRDETDSKLDDVLYGCISGVVKCFNCIGIGRKHDKHMVELEKKIYQHSKELKDPTHERTEIKLDPEEEDLLLDTIVYAESMNIWAMLMPAVYQLVPGSMIARMWFETIIPPADSSQQDNTFAGLMVTSISLALGLILGEAIVEIISGIFQAIFGSRSKKDDPPEEETKVKVSEPNDGAVAIAVDEKMSEDSTWPL</sequence>
<feature type="transmembrane region" description="Helical" evidence="3">
    <location>
        <begin position="513"/>
        <end position="535"/>
    </location>
</feature>
<dbReference type="InterPro" id="IPR051361">
    <property type="entry name" value="ThrE/Ser_Exporter"/>
</dbReference>
<evidence type="ECO:0000256" key="1">
    <source>
        <dbReference type="ARBA" id="ARBA00034125"/>
    </source>
</evidence>
<feature type="transmembrane region" description="Helical" evidence="3">
    <location>
        <begin position="177"/>
        <end position="193"/>
    </location>
</feature>
<dbReference type="OrthoDB" id="413008at2759"/>
<evidence type="ECO:0000256" key="2">
    <source>
        <dbReference type="SAM" id="MobiDB-lite"/>
    </source>
</evidence>
<comment type="caution">
    <text evidence="5">The sequence shown here is derived from an EMBL/GenBank/DDBJ whole genome shotgun (WGS) entry which is preliminary data.</text>
</comment>
<feature type="region of interest" description="Disordered" evidence="2">
    <location>
        <begin position="586"/>
        <end position="605"/>
    </location>
</feature>
<feature type="domain" description="Threonine/serine exporter-like N-terminal" evidence="4">
    <location>
        <begin position="179"/>
        <end position="300"/>
    </location>
</feature>
<evidence type="ECO:0000256" key="3">
    <source>
        <dbReference type="SAM" id="Phobius"/>
    </source>
</evidence>
<feature type="transmembrane region" description="Helical" evidence="3">
    <location>
        <begin position="224"/>
        <end position="243"/>
    </location>
</feature>
<evidence type="ECO:0000259" key="4">
    <source>
        <dbReference type="Pfam" id="PF06738"/>
    </source>
</evidence>
<reference evidence="5" key="1">
    <citation type="submission" date="2022-10" db="EMBL/GenBank/DDBJ databases">
        <authorList>
            <person name="Chen Y."/>
            <person name="Dougan E. K."/>
            <person name="Chan C."/>
            <person name="Rhodes N."/>
            <person name="Thang M."/>
        </authorList>
    </citation>
    <scope>NUCLEOTIDE SEQUENCE</scope>
</reference>
<protein>
    <submittedName>
        <fullName evidence="7">Pleiotropic regulator 1</fullName>
    </submittedName>
</protein>
<evidence type="ECO:0000313" key="7">
    <source>
        <dbReference type="EMBL" id="CAL4783721.1"/>
    </source>
</evidence>
<accession>A0A9P1G0F8</accession>
<gene>
    <name evidence="5" type="ORF">C1SCF055_LOCUS22892</name>
</gene>
<feature type="compositionally biased region" description="Basic and acidic residues" evidence="2">
    <location>
        <begin position="587"/>
        <end position="603"/>
    </location>
</feature>
<dbReference type="Pfam" id="PF06738">
    <property type="entry name" value="ThrE"/>
    <property type="match status" value="1"/>
</dbReference>
<keyword evidence="3" id="KW-0472">Membrane</keyword>
<dbReference type="AlphaFoldDB" id="A0A9P1G0F8"/>
<dbReference type="EMBL" id="CAMXCT030002205">
    <property type="protein sequence ID" value="CAL4783721.1"/>
    <property type="molecule type" value="Genomic_DNA"/>
</dbReference>
<dbReference type="GO" id="GO:0022857">
    <property type="term" value="F:transmembrane transporter activity"/>
    <property type="evidence" value="ECO:0007669"/>
    <property type="project" value="InterPro"/>
</dbReference>
<keyword evidence="3" id="KW-1133">Transmembrane helix</keyword>
<reference evidence="6" key="2">
    <citation type="submission" date="2024-04" db="EMBL/GenBank/DDBJ databases">
        <authorList>
            <person name="Chen Y."/>
            <person name="Shah S."/>
            <person name="Dougan E. K."/>
            <person name="Thang M."/>
            <person name="Chan C."/>
        </authorList>
    </citation>
    <scope>NUCLEOTIDE SEQUENCE [LARGE SCALE GENOMIC DNA]</scope>
</reference>
<dbReference type="EMBL" id="CAMXCT010002205">
    <property type="protein sequence ID" value="CAI3996409.1"/>
    <property type="molecule type" value="Genomic_DNA"/>
</dbReference>
<dbReference type="InterPro" id="IPR010619">
    <property type="entry name" value="ThrE-like_N"/>
</dbReference>
<keyword evidence="3" id="KW-0812">Transmembrane</keyword>
<proteinExistence type="inferred from homology"/>
<feature type="transmembrane region" description="Helical" evidence="3">
    <location>
        <begin position="255"/>
        <end position="276"/>
    </location>
</feature>
<dbReference type="Proteomes" id="UP001152797">
    <property type="component" value="Unassembled WGS sequence"/>
</dbReference>
<evidence type="ECO:0000313" key="6">
    <source>
        <dbReference type="EMBL" id="CAL1149784.1"/>
    </source>
</evidence>
<feature type="transmembrane region" description="Helical" evidence="3">
    <location>
        <begin position="555"/>
        <end position="579"/>
    </location>
</feature>
<evidence type="ECO:0000313" key="8">
    <source>
        <dbReference type="Proteomes" id="UP001152797"/>
    </source>
</evidence>
<organism evidence="5">
    <name type="scientific">Cladocopium goreaui</name>
    <dbReference type="NCBI Taxonomy" id="2562237"/>
    <lineage>
        <taxon>Eukaryota</taxon>
        <taxon>Sar</taxon>
        <taxon>Alveolata</taxon>
        <taxon>Dinophyceae</taxon>
        <taxon>Suessiales</taxon>
        <taxon>Symbiodiniaceae</taxon>
        <taxon>Cladocopium</taxon>
    </lineage>
</organism>
<dbReference type="PANTHER" id="PTHR31082:SF4">
    <property type="entry name" value="PHEROMONE-REGULATED MEMBRANE PROTEIN 10"/>
    <property type="match status" value="1"/>
</dbReference>
<dbReference type="EMBL" id="CAMXCT020002205">
    <property type="protein sequence ID" value="CAL1149784.1"/>
    <property type="molecule type" value="Genomic_DNA"/>
</dbReference>
<feature type="transmembrane region" description="Helical" evidence="3">
    <location>
        <begin position="288"/>
        <end position="310"/>
    </location>
</feature>
<dbReference type="PANTHER" id="PTHR31082">
    <property type="entry name" value="PHEROMONE-REGULATED MEMBRANE PROTEIN 10"/>
    <property type="match status" value="1"/>
</dbReference>
<name>A0A9P1G0F8_9DINO</name>